<name>A0A7U9KYV5_9ACTN</name>
<dbReference type="InterPro" id="IPR027417">
    <property type="entry name" value="P-loop_NTPase"/>
</dbReference>
<accession>A0A7U9KYV5</accession>
<dbReference type="Proteomes" id="UP000287830">
    <property type="component" value="Unassembled WGS sequence"/>
</dbReference>
<feature type="region of interest" description="Disordered" evidence="1">
    <location>
        <begin position="206"/>
        <end position="229"/>
    </location>
</feature>
<evidence type="ECO:0000313" key="3">
    <source>
        <dbReference type="Proteomes" id="UP000287830"/>
    </source>
</evidence>
<dbReference type="AlphaFoldDB" id="A0A7U9KYV5"/>
<gene>
    <name evidence="2" type="ORF">OEIGOIKO_05760</name>
</gene>
<evidence type="ECO:0000313" key="2">
    <source>
        <dbReference type="EMBL" id="GCD37950.1"/>
    </source>
</evidence>
<proteinExistence type="predicted"/>
<organism evidence="2 3">
    <name type="scientific">Streptomyces chrestomyceticus JCM 4735</name>
    <dbReference type="NCBI Taxonomy" id="1306181"/>
    <lineage>
        <taxon>Bacteria</taxon>
        <taxon>Bacillati</taxon>
        <taxon>Actinomycetota</taxon>
        <taxon>Actinomycetes</taxon>
        <taxon>Kitasatosporales</taxon>
        <taxon>Streptomycetaceae</taxon>
        <taxon>Streptomyces</taxon>
    </lineage>
</organism>
<dbReference type="EMBL" id="BHZC01000001">
    <property type="protein sequence ID" value="GCD37950.1"/>
    <property type="molecule type" value="Genomic_DNA"/>
</dbReference>
<sequence length="527" mass="59332">MPWRGASYSGEFPSLGWLVGEWIEEHCVIPDGDRLGEPYLLTDEMWAFLVHHYRLRPDAAEDRWQSAWAYRRSQLVRPQKWGKGPLTAAMICAEAEGPVRFAGWDADGEPVGRPWATPWIQVTATSEDQTDNVYRALRPMIDEGPLADLIPDTGETRINLAGGGLIEPVTSSKNARLGQRITFAVQDETHCWLESNGGWSIASTQRRNLSGTGGRPVETTNAWDPSEQSVAQRTAEARSKDLYRDHRVPPPCSLDNKAERRRALRIAYGDSAKRPDGWVDIDRIDGEMREIADAGDPAQAERFYLNRIVAGTGAWIDRDRWDARKAPQEEPPARTPVVLGFDGSDVDDWTGLRAETMDGYQWTPTYGPDRRPTVWDPAEWDGQVPRLEVDAAVDELMKRYDVVRMYCDPPYWETEVDTWADRYGEKRVIRWYTLRVSQMHAACERLVTDVTKRDATFRHDGCPTTGAHVANARKAARPGGRYVLRKASVPQKIDLGVVSVLAHEAAGDAIKAGLGKPRKKSKMLIMR</sequence>
<reference evidence="2 3" key="1">
    <citation type="submission" date="2018-11" db="EMBL/GenBank/DDBJ databases">
        <title>Whole genome sequence of Streptomyces chrestomyceticus NBRC 13444(T).</title>
        <authorList>
            <person name="Komaki H."/>
            <person name="Tamura T."/>
        </authorList>
    </citation>
    <scope>NUCLEOTIDE SEQUENCE [LARGE SCALE GENOMIC DNA]</scope>
    <source>
        <strain evidence="2 3">NBRC 13444</strain>
    </source>
</reference>
<dbReference type="OrthoDB" id="3197057at2"/>
<evidence type="ECO:0000256" key="1">
    <source>
        <dbReference type="SAM" id="MobiDB-lite"/>
    </source>
</evidence>
<dbReference type="Gene3D" id="3.40.50.300">
    <property type="entry name" value="P-loop containing nucleotide triphosphate hydrolases"/>
    <property type="match status" value="1"/>
</dbReference>
<protein>
    <submittedName>
        <fullName evidence="2">Bacteriophage protein</fullName>
    </submittedName>
</protein>
<feature type="compositionally biased region" description="Polar residues" evidence="1">
    <location>
        <begin position="218"/>
        <end position="229"/>
    </location>
</feature>
<comment type="caution">
    <text evidence="2">The sequence shown here is derived from an EMBL/GenBank/DDBJ whole genome shotgun (WGS) entry which is preliminary data.</text>
</comment>